<accession>A0A8T0DAP1</accession>
<feature type="compositionally biased region" description="Polar residues" evidence="2">
    <location>
        <begin position="244"/>
        <end position="259"/>
    </location>
</feature>
<keyword evidence="4" id="KW-1185">Reference proteome</keyword>
<evidence type="ECO:0000313" key="3">
    <source>
        <dbReference type="EMBL" id="KAF8564923.1"/>
    </source>
</evidence>
<proteinExistence type="predicted"/>
<dbReference type="OrthoDB" id="6273048at2759"/>
<dbReference type="AlphaFoldDB" id="A0A8T0DAP1"/>
<feature type="compositionally biased region" description="Polar residues" evidence="2">
    <location>
        <begin position="188"/>
        <end position="211"/>
    </location>
</feature>
<feature type="compositionally biased region" description="Basic and acidic residues" evidence="2">
    <location>
        <begin position="225"/>
        <end position="237"/>
    </location>
</feature>
<evidence type="ECO:0000256" key="1">
    <source>
        <dbReference type="SAM" id="Coils"/>
    </source>
</evidence>
<name>A0A8T0DAP1_9TREM</name>
<protein>
    <submittedName>
        <fullName evidence="3">Uncharacterized protein</fullName>
    </submittedName>
</protein>
<feature type="region of interest" description="Disordered" evidence="2">
    <location>
        <begin position="182"/>
        <end position="278"/>
    </location>
</feature>
<comment type="caution">
    <text evidence="3">The sequence shown here is derived from an EMBL/GenBank/DDBJ whole genome shotgun (WGS) entry which is preliminary data.</text>
</comment>
<evidence type="ECO:0000256" key="2">
    <source>
        <dbReference type="SAM" id="MobiDB-lite"/>
    </source>
</evidence>
<keyword evidence="1" id="KW-0175">Coiled coil</keyword>
<gene>
    <name evidence="3" type="ORF">P879_08820</name>
</gene>
<feature type="coiled-coil region" evidence="1">
    <location>
        <begin position="63"/>
        <end position="97"/>
    </location>
</feature>
<dbReference type="EMBL" id="JTDF01007631">
    <property type="protein sequence ID" value="KAF8564923.1"/>
    <property type="molecule type" value="Genomic_DNA"/>
</dbReference>
<organism evidence="3 4">
    <name type="scientific">Paragonimus westermani</name>
    <dbReference type="NCBI Taxonomy" id="34504"/>
    <lineage>
        <taxon>Eukaryota</taxon>
        <taxon>Metazoa</taxon>
        <taxon>Spiralia</taxon>
        <taxon>Lophotrochozoa</taxon>
        <taxon>Platyhelminthes</taxon>
        <taxon>Trematoda</taxon>
        <taxon>Digenea</taxon>
        <taxon>Plagiorchiida</taxon>
        <taxon>Troglotremata</taxon>
        <taxon>Troglotrematidae</taxon>
        <taxon>Paragonimus</taxon>
    </lineage>
</organism>
<reference evidence="3 4" key="1">
    <citation type="submission" date="2019-07" db="EMBL/GenBank/DDBJ databases">
        <title>Annotation for the trematode Paragonimus westermani.</title>
        <authorList>
            <person name="Choi Y.-J."/>
        </authorList>
    </citation>
    <scope>NUCLEOTIDE SEQUENCE [LARGE SCALE GENOMIC DNA]</scope>
    <source>
        <strain evidence="3">180907_Pwestermani</strain>
    </source>
</reference>
<sequence>MYSSILENKKKWQAEYQSLGTSSTTSQCWWNVPTTVDCTDAKEERIIHKEKDTELCELPQDLEEQLELEKAEVDKRLKEIEEARTVEEDRLKRIQQLSTGAFQSRVCRSARLLSMDFETFQSQIQCTRTPERERSRSADPLLAHAETYFSQNVETECVLEPTSGPLSATELEDFSMMVQTELDEECTPTLSTTSSKQQHETPTFQPNVQTKSTDRNTIHTKHKREPLTKPLEDDVRNVGDLVNPKQNHLSNKQTKTVGQSKDRSHSRLYSPNAPRYAV</sequence>
<evidence type="ECO:0000313" key="4">
    <source>
        <dbReference type="Proteomes" id="UP000699462"/>
    </source>
</evidence>
<dbReference type="Proteomes" id="UP000699462">
    <property type="component" value="Unassembled WGS sequence"/>
</dbReference>